<evidence type="ECO:0000313" key="2">
    <source>
        <dbReference type="EMBL" id="DAE17316.1"/>
    </source>
</evidence>
<proteinExistence type="predicted"/>
<evidence type="ECO:0000256" key="1">
    <source>
        <dbReference type="SAM" id="MobiDB-lite"/>
    </source>
</evidence>
<feature type="compositionally biased region" description="Basic and acidic residues" evidence="1">
    <location>
        <begin position="89"/>
        <end position="99"/>
    </location>
</feature>
<name>A0A8S5QFK3_9CAUD</name>
<organism evidence="2">
    <name type="scientific">Siphoviridae sp. ctEIp38</name>
    <dbReference type="NCBI Taxonomy" id="2825394"/>
    <lineage>
        <taxon>Viruses</taxon>
        <taxon>Duplodnaviria</taxon>
        <taxon>Heunggongvirae</taxon>
        <taxon>Uroviricota</taxon>
        <taxon>Caudoviricetes</taxon>
    </lineage>
</organism>
<protein>
    <submittedName>
        <fullName evidence="2">Uncharacterized protein</fullName>
    </submittedName>
</protein>
<reference evidence="2" key="1">
    <citation type="journal article" date="2021" name="Proc. Natl. Acad. Sci. U.S.A.">
        <title>A Catalog of Tens of Thousands of Viruses from Human Metagenomes Reveals Hidden Associations with Chronic Diseases.</title>
        <authorList>
            <person name="Tisza M.J."/>
            <person name="Buck C.B."/>
        </authorList>
    </citation>
    <scope>NUCLEOTIDE SEQUENCE</scope>
    <source>
        <strain evidence="2">CtEIp38</strain>
    </source>
</reference>
<accession>A0A8S5QFK3</accession>
<sequence>MIDDKLTHNMQEWLDSESHDRESILHGAEMLLKLNRNMALYQTIIRRPERYESKVRYELNKFLPMRLAKMTLQDVKALDAELVPQVKTAVDEQEAHDQEGETDEGEADDDASFLPAASGIRADHDSLPDSVRCVWSDNRERWHKIKQLYNTLLGIEQPCDRYEYLCQLKELWYTYKSELQRYDDYQPDADNVDEQLSPADIAKEIANARSYITKYADKLLSLREATLKTDDAKAFEEYSALQKKVQKRVAVLADNKAPIGDELKAKLDEAGVFVPSAE</sequence>
<dbReference type="EMBL" id="BK015638">
    <property type="protein sequence ID" value="DAE17316.1"/>
    <property type="molecule type" value="Genomic_DNA"/>
</dbReference>
<feature type="compositionally biased region" description="Acidic residues" evidence="1">
    <location>
        <begin position="100"/>
        <end position="111"/>
    </location>
</feature>
<feature type="region of interest" description="Disordered" evidence="1">
    <location>
        <begin position="88"/>
        <end position="111"/>
    </location>
</feature>